<dbReference type="AlphaFoldDB" id="A0A266N8X0"/>
<dbReference type="InterPro" id="IPR014729">
    <property type="entry name" value="Rossmann-like_a/b/a_fold"/>
</dbReference>
<dbReference type="GO" id="GO:0016829">
    <property type="term" value="F:lyase activity"/>
    <property type="evidence" value="ECO:0007669"/>
    <property type="project" value="UniProtKB-KW"/>
</dbReference>
<dbReference type="InterPro" id="IPR036134">
    <property type="entry name" value="Crypto/Photolyase_FAD-like_sf"/>
</dbReference>
<gene>
    <name evidence="1" type="ORF">CJF39_13870</name>
</gene>
<sequence>MKRPNRLCLVLGDQLSFNLASLQCLDAQRDTVLMVEVMEEARHVPHHPQKIVLILSAMRHFAAALRERGFNVQYVSLVDPDNSGSVPGELVRWQALLQPAEIHITECGDWRLEQSLRACGLAIQWHSDRRFLCTRDEFANWAKGKKQLRMEFFYREMRRKSGLLLNGDGTPVGGAWNFDAQNRKPLPKGLKPPLPTRFTPDAITQEVLALVAQNFSSHYGSLDKYDYPVTHAEAQVLWAFFLDWGLAAFGDYQDAMASDEPFLFHARISAALNIGLLDLHQLCSDVASAYWSGSIPLNAAEGFIRQLIGWREYVRGVYWLKMPDYAHSNRFGNTRSLPAFYWTGDTKMNCMRQAINQSLQHAYAHHIQRLMVTGNFALLAGIAPSQICEWYLAIYMDAFDWVELPNTLGMVMHADGGYLGSKPYCASGQYIKRMSDYCRGCAYKVSESTSEDACPFNALYWHFLMRHRDLLLSNQRMSMIYKNLARMPESKQEALWLRGQDLLAKLEAGEPP</sequence>
<dbReference type="PANTHER" id="PTHR38657:SF1">
    <property type="entry name" value="SLR1343 PROTEIN"/>
    <property type="match status" value="1"/>
</dbReference>
<dbReference type="Proteomes" id="UP000215788">
    <property type="component" value="Unassembled WGS sequence"/>
</dbReference>
<dbReference type="RefSeq" id="WP_094993925.1">
    <property type="nucleotide sequence ID" value="NZ_NQKI01000020.1"/>
</dbReference>
<dbReference type="InterPro" id="IPR052551">
    <property type="entry name" value="UV-DNA_repair_photolyase"/>
</dbReference>
<dbReference type="Pfam" id="PF04244">
    <property type="entry name" value="DPRP"/>
    <property type="match status" value="1"/>
</dbReference>
<evidence type="ECO:0000313" key="2">
    <source>
        <dbReference type="Proteomes" id="UP000215788"/>
    </source>
</evidence>
<evidence type="ECO:0000313" key="1">
    <source>
        <dbReference type="EMBL" id="OZY58958.1"/>
    </source>
</evidence>
<organism evidence="1 2">
    <name type="scientific">Pseudomonas lundensis</name>
    <dbReference type="NCBI Taxonomy" id="86185"/>
    <lineage>
        <taxon>Bacteria</taxon>
        <taxon>Pseudomonadati</taxon>
        <taxon>Pseudomonadota</taxon>
        <taxon>Gammaproteobacteria</taxon>
        <taxon>Pseudomonadales</taxon>
        <taxon>Pseudomonadaceae</taxon>
        <taxon>Pseudomonas</taxon>
    </lineage>
</organism>
<dbReference type="Gene3D" id="1.10.579.10">
    <property type="entry name" value="DNA Cyclobutane Dipyrimidine Photolyase, subunit A, domain 3"/>
    <property type="match status" value="1"/>
</dbReference>
<accession>A0A266N8X0</accession>
<dbReference type="OrthoDB" id="5288100at2"/>
<reference evidence="1 2" key="1">
    <citation type="submission" date="2017-08" db="EMBL/GenBank/DDBJ databases">
        <title>Genomic and metabolic characterisation of spoilage-associated Pseudomonas species.</title>
        <authorList>
            <person name="Stanborough T."/>
            <person name="Fegan N."/>
            <person name="Powell S.M."/>
            <person name="Singh T."/>
            <person name="Tamplin M.L."/>
            <person name="Chandry P.S."/>
        </authorList>
    </citation>
    <scope>NUCLEOTIDE SEQUENCE [LARGE SCALE GENOMIC DNA]</scope>
    <source>
        <strain evidence="1 2">L1802</strain>
    </source>
</reference>
<dbReference type="SUPFAM" id="SSF48173">
    <property type="entry name" value="Cryptochrome/photolyase FAD-binding domain"/>
    <property type="match status" value="1"/>
</dbReference>
<dbReference type="PANTHER" id="PTHR38657">
    <property type="entry name" value="SLR1343 PROTEIN"/>
    <property type="match status" value="1"/>
</dbReference>
<dbReference type="Gene3D" id="3.40.50.620">
    <property type="entry name" value="HUPs"/>
    <property type="match status" value="1"/>
</dbReference>
<proteinExistence type="predicted"/>
<name>A0A266N8X0_9PSED</name>
<dbReference type="EMBL" id="NQKI01000020">
    <property type="protein sequence ID" value="OZY58958.1"/>
    <property type="molecule type" value="Genomic_DNA"/>
</dbReference>
<protein>
    <submittedName>
        <fullName evidence="1">Cryptochrome/photolyase family protein</fullName>
    </submittedName>
</protein>
<keyword evidence="1" id="KW-0456">Lyase</keyword>
<dbReference type="Gene3D" id="1.25.40.80">
    <property type="match status" value="1"/>
</dbReference>
<dbReference type="Gene3D" id="1.10.10.1710">
    <property type="entry name" value="Deoxyribodipyrimidine photolyase-related"/>
    <property type="match status" value="1"/>
</dbReference>
<comment type="caution">
    <text evidence="1">The sequence shown here is derived from an EMBL/GenBank/DDBJ whole genome shotgun (WGS) entry which is preliminary data.</text>
</comment>
<dbReference type="InterPro" id="IPR007357">
    <property type="entry name" value="PhrB-like"/>
</dbReference>